<dbReference type="GO" id="GO:0016020">
    <property type="term" value="C:membrane"/>
    <property type="evidence" value="ECO:0007669"/>
    <property type="project" value="UniProtKB-SubCell"/>
</dbReference>
<keyword evidence="3 6" id="KW-0812">Transmembrane</keyword>
<sequence>MGVQESVQYWLFQNPLVTNTTDILKFTTTQVANLVTSTIIPKPAPVPATTVVMMDPLPLYKLAGSGMIFVRIAGVLGTTAVGLAAYGAHAKFSKEDDAKMKMLFETASKYHFIHALALLGVPMCRFPTVTGTLLVTGTVMFCGSSYYRALTGDGSLRKITPIGGTLLIFGWLSMVL</sequence>
<organism evidence="7 8">
    <name type="scientific">Laodelphax striatellus</name>
    <name type="common">Small brown planthopper</name>
    <name type="synonym">Delphax striatella</name>
    <dbReference type="NCBI Taxonomy" id="195883"/>
    <lineage>
        <taxon>Eukaryota</taxon>
        <taxon>Metazoa</taxon>
        <taxon>Ecdysozoa</taxon>
        <taxon>Arthropoda</taxon>
        <taxon>Hexapoda</taxon>
        <taxon>Insecta</taxon>
        <taxon>Pterygota</taxon>
        <taxon>Neoptera</taxon>
        <taxon>Paraneoptera</taxon>
        <taxon>Hemiptera</taxon>
        <taxon>Auchenorrhyncha</taxon>
        <taxon>Fulgoroidea</taxon>
        <taxon>Delphacidae</taxon>
        <taxon>Criomorphinae</taxon>
        <taxon>Laodelphax</taxon>
    </lineage>
</organism>
<dbReference type="STRING" id="195883.A0A482X1Z5"/>
<dbReference type="PANTHER" id="PTHR43461">
    <property type="entry name" value="TRANSMEMBRANE PROTEIN 256"/>
    <property type="match status" value="1"/>
</dbReference>
<evidence type="ECO:0000256" key="6">
    <source>
        <dbReference type="SAM" id="Phobius"/>
    </source>
</evidence>
<evidence type="ECO:0000256" key="5">
    <source>
        <dbReference type="ARBA" id="ARBA00023136"/>
    </source>
</evidence>
<feature type="transmembrane region" description="Helical" evidence="6">
    <location>
        <begin position="129"/>
        <end position="147"/>
    </location>
</feature>
<keyword evidence="5 6" id="KW-0472">Membrane</keyword>
<evidence type="ECO:0008006" key="9">
    <source>
        <dbReference type="Google" id="ProtNLM"/>
    </source>
</evidence>
<evidence type="ECO:0000313" key="8">
    <source>
        <dbReference type="Proteomes" id="UP000291343"/>
    </source>
</evidence>
<evidence type="ECO:0000256" key="3">
    <source>
        <dbReference type="ARBA" id="ARBA00022692"/>
    </source>
</evidence>
<dbReference type="FunCoup" id="A0A482X1Z5">
    <property type="interactions" value="133"/>
</dbReference>
<keyword evidence="8" id="KW-1185">Reference proteome</keyword>
<comment type="subcellular location">
    <subcellularLocation>
        <location evidence="1">Membrane</location>
        <topology evidence="1">Multi-pass membrane protein</topology>
    </subcellularLocation>
</comment>
<feature type="transmembrane region" description="Helical" evidence="6">
    <location>
        <begin position="62"/>
        <end position="86"/>
    </location>
</feature>
<dbReference type="Pfam" id="PF04241">
    <property type="entry name" value="DUF423"/>
    <property type="match status" value="1"/>
</dbReference>
<proteinExistence type="inferred from homology"/>
<evidence type="ECO:0000256" key="1">
    <source>
        <dbReference type="ARBA" id="ARBA00004141"/>
    </source>
</evidence>
<comment type="caution">
    <text evidence="7">The sequence shown here is derived from an EMBL/GenBank/DDBJ whole genome shotgun (WGS) entry which is preliminary data.</text>
</comment>
<gene>
    <name evidence="7" type="ORF">LSTR_LSTR010325</name>
</gene>
<dbReference type="InParanoid" id="A0A482X1Z5"/>
<evidence type="ECO:0000256" key="4">
    <source>
        <dbReference type="ARBA" id="ARBA00022989"/>
    </source>
</evidence>
<keyword evidence="4 6" id="KW-1133">Transmembrane helix</keyword>
<name>A0A482X1Z5_LAOST</name>
<evidence type="ECO:0000313" key="7">
    <source>
        <dbReference type="EMBL" id="RZF39231.1"/>
    </source>
</evidence>
<dbReference type="EMBL" id="QKKF02020306">
    <property type="protein sequence ID" value="RZF39231.1"/>
    <property type="molecule type" value="Genomic_DNA"/>
</dbReference>
<dbReference type="InterPro" id="IPR006696">
    <property type="entry name" value="DUF423"/>
</dbReference>
<evidence type="ECO:0000256" key="2">
    <source>
        <dbReference type="ARBA" id="ARBA00006208"/>
    </source>
</evidence>
<dbReference type="PANTHER" id="PTHR43461:SF1">
    <property type="entry name" value="TRANSMEMBRANE PROTEIN 256"/>
    <property type="match status" value="1"/>
</dbReference>
<reference evidence="7 8" key="1">
    <citation type="journal article" date="2017" name="Gigascience">
        <title>Genome sequence of the small brown planthopper, Laodelphax striatellus.</title>
        <authorList>
            <person name="Zhu J."/>
            <person name="Jiang F."/>
            <person name="Wang X."/>
            <person name="Yang P."/>
            <person name="Bao Y."/>
            <person name="Zhao W."/>
            <person name="Wang W."/>
            <person name="Lu H."/>
            <person name="Wang Q."/>
            <person name="Cui N."/>
            <person name="Li J."/>
            <person name="Chen X."/>
            <person name="Luo L."/>
            <person name="Yu J."/>
            <person name="Kang L."/>
            <person name="Cui F."/>
        </authorList>
    </citation>
    <scope>NUCLEOTIDE SEQUENCE [LARGE SCALE GENOMIC DNA]</scope>
    <source>
        <strain evidence="7">Lst14</strain>
    </source>
</reference>
<comment type="similarity">
    <text evidence="2">Belongs to the TMEM256 family.</text>
</comment>
<protein>
    <recommendedName>
        <fullName evidence="9">DUF423 domain-containing protein</fullName>
    </recommendedName>
</protein>
<dbReference type="Proteomes" id="UP000291343">
    <property type="component" value="Unassembled WGS sequence"/>
</dbReference>
<dbReference type="AlphaFoldDB" id="A0A482X1Z5"/>
<accession>A0A482X1Z5</accession>
<dbReference type="OrthoDB" id="269173at2759"/>